<feature type="domain" description="MULE transposase" evidence="1">
    <location>
        <begin position="118"/>
        <end position="213"/>
    </location>
</feature>
<name>A0A9W7H0G8_HIBTR</name>
<proteinExistence type="predicted"/>
<reference evidence="2" key="1">
    <citation type="submission" date="2023-05" db="EMBL/GenBank/DDBJ databases">
        <title>Genome and transcriptome analyses reveal genes involved in the formation of fine ridges on petal epidermal cells in Hibiscus trionum.</title>
        <authorList>
            <person name="Koshimizu S."/>
            <person name="Masuda S."/>
            <person name="Ishii T."/>
            <person name="Shirasu K."/>
            <person name="Hoshino A."/>
            <person name="Arita M."/>
        </authorList>
    </citation>
    <scope>NUCLEOTIDE SEQUENCE</scope>
    <source>
        <strain evidence="2">Hamamatsu line</strain>
    </source>
</reference>
<dbReference type="InterPro" id="IPR018289">
    <property type="entry name" value="MULE_transposase_dom"/>
</dbReference>
<dbReference type="Pfam" id="PF10551">
    <property type="entry name" value="MULE"/>
    <property type="match status" value="1"/>
</dbReference>
<evidence type="ECO:0000313" key="3">
    <source>
        <dbReference type="Proteomes" id="UP001165190"/>
    </source>
</evidence>
<sequence length="227" mass="26357">MVNVKVISQHFEDIIKNHPKMKLKGIHRRVQSELHVNVNMSRCRRAKNMVSSRLAGNCREEFAKLWDYADELRTQNPGSTIRMAVNRVSDTSPPHFKRFYVCFDTVKRGWKEGCRPIIGLDGCFLKGPFKGVMLLAIGRDGNDQMYPIVWAVVENESTHSWSWFLSLVTVDLELEDGFEYNIISDQHIGLEIAINDILPRVEHRNCARHVYANWSGRKRSKEYEFGF</sequence>
<evidence type="ECO:0000313" key="2">
    <source>
        <dbReference type="EMBL" id="GMI68820.1"/>
    </source>
</evidence>
<dbReference type="PANTHER" id="PTHR31973:SF187">
    <property type="entry name" value="MUTATOR TRANSPOSASE MUDRA PROTEIN"/>
    <property type="match status" value="1"/>
</dbReference>
<protein>
    <recommendedName>
        <fullName evidence="1">MULE transposase domain-containing protein</fullName>
    </recommendedName>
</protein>
<dbReference type="PANTHER" id="PTHR31973">
    <property type="entry name" value="POLYPROTEIN, PUTATIVE-RELATED"/>
    <property type="match status" value="1"/>
</dbReference>
<dbReference type="AlphaFoldDB" id="A0A9W7H0G8"/>
<accession>A0A9W7H0G8</accession>
<organism evidence="2 3">
    <name type="scientific">Hibiscus trionum</name>
    <name type="common">Flower of an hour</name>
    <dbReference type="NCBI Taxonomy" id="183268"/>
    <lineage>
        <taxon>Eukaryota</taxon>
        <taxon>Viridiplantae</taxon>
        <taxon>Streptophyta</taxon>
        <taxon>Embryophyta</taxon>
        <taxon>Tracheophyta</taxon>
        <taxon>Spermatophyta</taxon>
        <taxon>Magnoliopsida</taxon>
        <taxon>eudicotyledons</taxon>
        <taxon>Gunneridae</taxon>
        <taxon>Pentapetalae</taxon>
        <taxon>rosids</taxon>
        <taxon>malvids</taxon>
        <taxon>Malvales</taxon>
        <taxon>Malvaceae</taxon>
        <taxon>Malvoideae</taxon>
        <taxon>Hibiscus</taxon>
    </lineage>
</organism>
<keyword evidence="3" id="KW-1185">Reference proteome</keyword>
<dbReference type="Proteomes" id="UP001165190">
    <property type="component" value="Unassembled WGS sequence"/>
</dbReference>
<evidence type="ECO:0000259" key="1">
    <source>
        <dbReference type="Pfam" id="PF10551"/>
    </source>
</evidence>
<dbReference type="EMBL" id="BSYR01000006">
    <property type="protein sequence ID" value="GMI68820.1"/>
    <property type="molecule type" value="Genomic_DNA"/>
</dbReference>
<comment type="caution">
    <text evidence="2">The sequence shown here is derived from an EMBL/GenBank/DDBJ whole genome shotgun (WGS) entry which is preliminary data.</text>
</comment>
<gene>
    <name evidence="2" type="ORF">HRI_000551300</name>
</gene>
<dbReference type="OrthoDB" id="994346at2759"/>